<dbReference type="Pfam" id="PF25954">
    <property type="entry name" value="Beta-barrel_RND_2"/>
    <property type="match status" value="1"/>
</dbReference>
<dbReference type="Gene3D" id="2.40.50.100">
    <property type="match status" value="1"/>
</dbReference>
<evidence type="ECO:0000259" key="8">
    <source>
        <dbReference type="Pfam" id="PF25967"/>
    </source>
</evidence>
<comment type="similarity">
    <text evidence="1">Belongs to the membrane fusion protein (MFP) (TC 8.A.1) family.</text>
</comment>
<keyword evidence="2" id="KW-0813">Transport</keyword>
<dbReference type="Gene3D" id="6.10.140.730">
    <property type="match status" value="1"/>
</dbReference>
<dbReference type="PANTHER" id="PTHR30097:SF15">
    <property type="entry name" value="CATION EFFLUX SYSTEM PROTEIN CUSB"/>
    <property type="match status" value="1"/>
</dbReference>
<dbReference type="Gene3D" id="2.40.50.320">
    <property type="entry name" value="Copper binding periplasmic protein CusF"/>
    <property type="match status" value="1"/>
</dbReference>
<evidence type="ECO:0000259" key="6">
    <source>
        <dbReference type="Pfam" id="PF25919"/>
    </source>
</evidence>
<dbReference type="Gene3D" id="2.40.420.20">
    <property type="match status" value="1"/>
</dbReference>
<feature type="domain" description="CusB-like three alpha-helical bundle" evidence="5">
    <location>
        <begin position="152"/>
        <end position="199"/>
    </location>
</feature>
<evidence type="ECO:0000313" key="10">
    <source>
        <dbReference type="Proteomes" id="UP000664293"/>
    </source>
</evidence>
<evidence type="ECO:0000256" key="3">
    <source>
        <dbReference type="SAM" id="MobiDB-lite"/>
    </source>
</evidence>
<feature type="domain" description="CusB-like barrel-sandwich hybrid" evidence="6">
    <location>
        <begin position="117"/>
        <end position="232"/>
    </location>
</feature>
<protein>
    <submittedName>
        <fullName evidence="9">Efflux RND transporter periplasmic adaptor subunit</fullName>
    </submittedName>
</protein>
<feature type="domain" description="Heavy metal binding" evidence="4">
    <location>
        <begin position="38"/>
        <end position="64"/>
    </location>
</feature>
<dbReference type="InterPro" id="IPR045800">
    <property type="entry name" value="HMBD"/>
</dbReference>
<feature type="region of interest" description="Disordered" evidence="3">
    <location>
        <begin position="486"/>
        <end position="530"/>
    </location>
</feature>
<dbReference type="SUPFAM" id="SSF111369">
    <property type="entry name" value="HlyD-like secretion proteins"/>
    <property type="match status" value="1"/>
</dbReference>
<dbReference type="Pfam" id="PF25919">
    <property type="entry name" value="BSH_CusB"/>
    <property type="match status" value="1"/>
</dbReference>
<evidence type="ECO:0000259" key="7">
    <source>
        <dbReference type="Pfam" id="PF25954"/>
    </source>
</evidence>
<dbReference type="InterPro" id="IPR006143">
    <property type="entry name" value="RND_pump_MFP"/>
</dbReference>
<evidence type="ECO:0000259" key="4">
    <source>
        <dbReference type="Pfam" id="PF19335"/>
    </source>
</evidence>
<name>A0ABS3E2U6_9GAMM</name>
<evidence type="ECO:0000259" key="5">
    <source>
        <dbReference type="Pfam" id="PF25869"/>
    </source>
</evidence>
<proteinExistence type="inferred from homology"/>
<accession>A0ABS3E2U6</accession>
<dbReference type="Pfam" id="PF25967">
    <property type="entry name" value="RND-MFP_C"/>
    <property type="match status" value="1"/>
</dbReference>
<feature type="domain" description="Multidrug resistance protein MdtA-like C-terminal permuted SH3" evidence="8">
    <location>
        <begin position="318"/>
        <end position="374"/>
    </location>
</feature>
<dbReference type="InterPro" id="IPR051909">
    <property type="entry name" value="MFP_Cation_Efflux"/>
</dbReference>
<dbReference type="NCBIfam" id="TIGR01730">
    <property type="entry name" value="RND_mfp"/>
    <property type="match status" value="1"/>
</dbReference>
<dbReference type="EMBL" id="JAEKJR010000001">
    <property type="protein sequence ID" value="MBN8429619.1"/>
    <property type="molecule type" value="Genomic_DNA"/>
</dbReference>
<organism evidence="9 10">
    <name type="scientific">Microbulbifer salipaludis</name>
    <dbReference type="NCBI Taxonomy" id="187980"/>
    <lineage>
        <taxon>Bacteria</taxon>
        <taxon>Pseudomonadati</taxon>
        <taxon>Pseudomonadota</taxon>
        <taxon>Gammaproteobacteria</taxon>
        <taxon>Cellvibrionales</taxon>
        <taxon>Microbulbiferaceae</taxon>
        <taxon>Microbulbifer</taxon>
    </lineage>
</organism>
<comment type="caution">
    <text evidence="9">The sequence shown here is derived from an EMBL/GenBank/DDBJ whole genome shotgun (WGS) entry which is preliminary data.</text>
</comment>
<dbReference type="InterPro" id="IPR058791">
    <property type="entry name" value="3HB_CusB"/>
</dbReference>
<dbReference type="Pfam" id="PF25869">
    <property type="entry name" value="3HB_CusB"/>
    <property type="match status" value="1"/>
</dbReference>
<reference evidence="9 10" key="1">
    <citation type="submission" date="2020-12" db="EMBL/GenBank/DDBJ databases">
        <title>Oil enriched cultivation method for isolating marine PHA-producing bacteria.</title>
        <authorList>
            <person name="Zheng W."/>
            <person name="Yu S."/>
            <person name="Huang Y."/>
        </authorList>
    </citation>
    <scope>NUCLEOTIDE SEQUENCE [LARGE SCALE GENOMIC DNA]</scope>
    <source>
        <strain evidence="9 10">SN0-2</strain>
    </source>
</reference>
<dbReference type="PANTHER" id="PTHR30097">
    <property type="entry name" value="CATION EFFLUX SYSTEM PROTEIN CUSB"/>
    <property type="match status" value="1"/>
</dbReference>
<sequence length="530" mass="57674">MMSVLAILALVLGVLIGRGLSSGGDSAGSAAGEKKILYWVAPMDPNYRRDGPGKSPMGMDLVPVYEGEQSASAPGTVTIAPQVENNLGVRTAPAEKGPLTTRVDTVGLVQLDEDKLHHVHTRLSGWIHKSWVKAVGDHVKKDQPLVEIYSPELVKAQSELVAALESGNTTLIEATRERLNSLGVPPEQVREVSRSRRVSQNITLYAPADGYVNEFAARDGMYITPATTLMSIGPLETVWVEGELFPKQGTQIQVGDTATVQGEFAPGRSWRGELVHILPDLDPETRTLRVRVLVNNPDKSLRPGMFVRLQLEGPQVDTLTVPRSALIRTGDMDRVVIAEGEGRYRSVRVRAGRELDDRVEILAGIEPGTRVVTSAQFLLDSESSISADLTRIAGEKSANGSESTQNSDNPWAEARVLSMPDDNHYARLEHGPVAAWDWPGMVMGFYVAEAAQHGLRAALTSGAPIMVQLRKREDGKFEVIATRAMASGPTDDGAMDHGEMDHSQMDHGEKDHGSMNHDHMNHDPQQEPVK</sequence>
<dbReference type="InterPro" id="IPR058627">
    <property type="entry name" value="MdtA-like_C"/>
</dbReference>
<dbReference type="Proteomes" id="UP000664293">
    <property type="component" value="Unassembled WGS sequence"/>
</dbReference>
<feature type="domain" description="CusB-like beta-barrel" evidence="7">
    <location>
        <begin position="237"/>
        <end position="314"/>
    </location>
</feature>
<evidence type="ECO:0000256" key="2">
    <source>
        <dbReference type="ARBA" id="ARBA00022448"/>
    </source>
</evidence>
<dbReference type="InterPro" id="IPR058790">
    <property type="entry name" value="BSH_CusB"/>
</dbReference>
<gene>
    <name evidence="9" type="ORF">JF535_02020</name>
</gene>
<keyword evidence="10" id="KW-1185">Reference proteome</keyword>
<dbReference type="Pfam" id="PF19335">
    <property type="entry name" value="HMBD"/>
    <property type="match status" value="1"/>
</dbReference>
<dbReference type="Pfam" id="PF11604">
    <property type="entry name" value="CusF_Ec"/>
    <property type="match status" value="1"/>
</dbReference>
<dbReference type="RefSeq" id="WP_206998432.1">
    <property type="nucleotide sequence ID" value="NZ_JAEKJR010000001.1"/>
</dbReference>
<evidence type="ECO:0000313" key="9">
    <source>
        <dbReference type="EMBL" id="MBN8429619.1"/>
    </source>
</evidence>
<dbReference type="InterPro" id="IPR042230">
    <property type="entry name" value="CusF_sf"/>
</dbReference>
<dbReference type="InterPro" id="IPR058792">
    <property type="entry name" value="Beta-barrel_RND_2"/>
</dbReference>
<evidence type="ECO:0000256" key="1">
    <source>
        <dbReference type="ARBA" id="ARBA00009477"/>
    </source>
</evidence>
<dbReference type="InterPro" id="IPR021647">
    <property type="entry name" value="CusF_Ec"/>
</dbReference>
<dbReference type="Gene3D" id="2.40.30.170">
    <property type="match status" value="1"/>
</dbReference>
<feature type="compositionally biased region" description="Basic and acidic residues" evidence="3">
    <location>
        <begin position="494"/>
        <end position="530"/>
    </location>
</feature>